<proteinExistence type="predicted"/>
<gene>
    <name evidence="1" type="ORF">HWQ56_26925</name>
</gene>
<keyword evidence="2" id="KW-1185">Reference proteome</keyword>
<sequence length="359" mass="41176">MPTVTAVRPQLVYLVFGADTYHQEAIFSIASAIAHLGAAGEMPLDIQVFTDNPQPYARLPVRVRPFGQDTRRAWSQPHGYHFRTKHVALREVLRDSPLAMLVDTDTFFRESPLALFARIQPGTLLCNAFSMQYRDGSDSPLYYELAEELKAQGMADDDMWLVNSGVIGLFQGDAQVLDRSIELMDRYYPRTPTAYNLEEFCLALATYKQYPVHQCSDLIHHYWSRKLLIRAKVQAWVSKHHEQPLAAQALADVRLVSSHVPRPPAVQRLAYKAVTLALPREQRQFMREILYGCYEHPNEFDRACAPVWWDKARQNLQERQHAPVQAEQLQRWLGSTVGRLILGKRRDAIYQHLIANPAN</sequence>
<accession>A0A7D5DB60</accession>
<name>A0A7D5DB60_9PSED</name>
<organism evidence="1 2">
    <name type="scientific">Pseudomonas eucalypticola</name>
    <dbReference type="NCBI Taxonomy" id="2599595"/>
    <lineage>
        <taxon>Bacteria</taxon>
        <taxon>Pseudomonadati</taxon>
        <taxon>Pseudomonadota</taxon>
        <taxon>Gammaproteobacteria</taxon>
        <taxon>Pseudomonadales</taxon>
        <taxon>Pseudomonadaceae</taxon>
        <taxon>Pseudomonas</taxon>
    </lineage>
</organism>
<dbReference type="KEGG" id="pez:HWQ56_26925"/>
<dbReference type="Proteomes" id="UP000509568">
    <property type="component" value="Chromosome"/>
</dbReference>
<protein>
    <submittedName>
        <fullName evidence="1">Uncharacterized protein</fullName>
    </submittedName>
</protein>
<dbReference type="RefSeq" id="WP_158152932.1">
    <property type="nucleotide sequence ID" value="NZ_CP056030.1"/>
</dbReference>
<reference evidence="1 2" key="1">
    <citation type="submission" date="2020-06" db="EMBL/GenBank/DDBJ databases">
        <title>Pseudomonas eucalypticola sp. nov., an endophyte of Eucalyptus dunnii leaves with biocontrol ability of eucalyptus leaf blight.</title>
        <authorList>
            <person name="Liu Y."/>
            <person name="Song Z."/>
            <person name="Zeng H."/>
            <person name="Lu M."/>
            <person name="Wang X."/>
            <person name="Lian X."/>
            <person name="Zhang Q."/>
        </authorList>
    </citation>
    <scope>NUCLEOTIDE SEQUENCE [LARGE SCALE GENOMIC DNA]</scope>
    <source>
        <strain evidence="1 2">NP-1</strain>
    </source>
</reference>
<dbReference type="EMBL" id="CP056030">
    <property type="protein sequence ID" value="QKZ07217.1"/>
    <property type="molecule type" value="Genomic_DNA"/>
</dbReference>
<evidence type="ECO:0000313" key="2">
    <source>
        <dbReference type="Proteomes" id="UP000509568"/>
    </source>
</evidence>
<dbReference type="AlphaFoldDB" id="A0A7D5DB60"/>
<evidence type="ECO:0000313" key="1">
    <source>
        <dbReference type="EMBL" id="QKZ07217.1"/>
    </source>
</evidence>